<gene>
    <name evidence="2" type="ORF">EJB05_17703</name>
</gene>
<dbReference type="PANTHER" id="PTHR35828">
    <property type="entry name" value="OS08G0203800 PROTEIN-RELATED"/>
    <property type="match status" value="1"/>
</dbReference>
<reference evidence="2 3" key="1">
    <citation type="journal article" date="2019" name="Sci. Rep.">
        <title>A high-quality genome of Eragrostis curvula grass provides insights into Poaceae evolution and supports new strategies to enhance forage quality.</title>
        <authorList>
            <person name="Carballo J."/>
            <person name="Santos B.A.C.M."/>
            <person name="Zappacosta D."/>
            <person name="Garbus I."/>
            <person name="Selva J.P."/>
            <person name="Gallo C.A."/>
            <person name="Diaz A."/>
            <person name="Albertini E."/>
            <person name="Caccamo M."/>
            <person name="Echenique V."/>
        </authorList>
    </citation>
    <scope>NUCLEOTIDE SEQUENCE [LARGE SCALE GENOMIC DNA]</scope>
    <source>
        <strain evidence="3">cv. Victoria</strain>
        <tissue evidence="2">Leaf</tissue>
    </source>
</reference>
<dbReference type="OrthoDB" id="691811at2759"/>
<keyword evidence="3" id="KW-1185">Reference proteome</keyword>
<proteinExistence type="predicted"/>
<dbReference type="Proteomes" id="UP000324897">
    <property type="component" value="Unassembled WGS sequence"/>
</dbReference>
<comment type="caution">
    <text evidence="2">The sequence shown here is derived from an EMBL/GenBank/DDBJ whole genome shotgun (WGS) entry which is preliminary data.</text>
</comment>
<protein>
    <recommendedName>
        <fullName evidence="1">DUF7595 domain-containing protein</fullName>
    </recommendedName>
</protein>
<dbReference type="InterPro" id="IPR056016">
    <property type="entry name" value="DUF7595"/>
</dbReference>
<organism evidence="2 3">
    <name type="scientific">Eragrostis curvula</name>
    <name type="common">weeping love grass</name>
    <dbReference type="NCBI Taxonomy" id="38414"/>
    <lineage>
        <taxon>Eukaryota</taxon>
        <taxon>Viridiplantae</taxon>
        <taxon>Streptophyta</taxon>
        <taxon>Embryophyta</taxon>
        <taxon>Tracheophyta</taxon>
        <taxon>Spermatophyta</taxon>
        <taxon>Magnoliopsida</taxon>
        <taxon>Liliopsida</taxon>
        <taxon>Poales</taxon>
        <taxon>Poaceae</taxon>
        <taxon>PACMAD clade</taxon>
        <taxon>Chloridoideae</taxon>
        <taxon>Eragrostideae</taxon>
        <taxon>Eragrostidinae</taxon>
        <taxon>Eragrostis</taxon>
    </lineage>
</organism>
<dbReference type="EMBL" id="RWGY01000009">
    <property type="protein sequence ID" value="TVU35799.1"/>
    <property type="molecule type" value="Genomic_DNA"/>
</dbReference>
<dbReference type="Gramene" id="TVU35799">
    <property type="protein sequence ID" value="TVU35799"/>
    <property type="gene ID" value="EJB05_17703"/>
</dbReference>
<name>A0A5J9VHY4_9POAL</name>
<evidence type="ECO:0000313" key="2">
    <source>
        <dbReference type="EMBL" id="TVU35799.1"/>
    </source>
</evidence>
<dbReference type="PANTHER" id="PTHR35828:SF12">
    <property type="entry name" value="OS01G0322500 PROTEIN"/>
    <property type="match status" value="1"/>
</dbReference>
<evidence type="ECO:0000313" key="3">
    <source>
        <dbReference type="Proteomes" id="UP000324897"/>
    </source>
</evidence>
<dbReference type="AlphaFoldDB" id="A0A5J9VHY4"/>
<evidence type="ECO:0000259" key="1">
    <source>
        <dbReference type="Pfam" id="PF24523"/>
    </source>
</evidence>
<feature type="domain" description="DUF7595" evidence="1">
    <location>
        <begin position="139"/>
        <end position="471"/>
    </location>
</feature>
<feature type="non-terminal residue" evidence="2">
    <location>
        <position position="1"/>
    </location>
</feature>
<sequence length="471" mass="52155">MEMEPSQKTMMEMTFKAEIVSEQLLPDDLLLEIVARCPTIADAIRCAATSKPIRRGILNAGFLRGFLSRSCGGVDRDPCFPSLLLGMYHQAEDPRLPPVFVPVANNAKYPLSMTALPPPPAPASNHNNTDEIPCDFGPYWPVAFRRSLLVLRRKCKVGVALQQHGRRAESHGNHPAEFTVCNPATGERWVLPRHDVDAMSQVLLDVDPLAGSFKLLVAELTWSATLFVQIFSTDSESGGGGAWGPVLACHVSNSCTSFTEAADDKRPKPVIVDDTVHWLCYTKSESENGFLDCILTWRWHGDDGGGHVPHTTSFMKLPSRCRPGKGHTACLAALPSSGATSRPLLSVILVDPDTIVVWVRADTGDNWSLRHRIHEKKIARPLGLECPWLLDVEFPWFCEGSATVFLRERGKDTGPLLLSLDYKAPLFTQTQNSTAVSKLQVQATGWDGWEPKFCPYEVDLLSYMLFMMKPF</sequence>
<dbReference type="Pfam" id="PF24523">
    <property type="entry name" value="DUF7595"/>
    <property type="match status" value="1"/>
</dbReference>
<accession>A0A5J9VHY4</accession>